<dbReference type="AlphaFoldDB" id="A0A1L3MXL9"/>
<protein>
    <submittedName>
        <fullName evidence="3">Thioesterase</fullName>
    </submittedName>
</protein>
<dbReference type="RefSeq" id="WP_072581876.1">
    <property type="nucleotide sequence ID" value="NZ_CP016020.1"/>
</dbReference>
<dbReference type="InterPro" id="IPR006684">
    <property type="entry name" value="YbgC/YbaW"/>
</dbReference>
<dbReference type="PANTHER" id="PTHR31793">
    <property type="entry name" value="4-HYDROXYBENZOYL-COA THIOESTERASE FAMILY MEMBER"/>
    <property type="match status" value="1"/>
</dbReference>
<dbReference type="GO" id="GO:0047617">
    <property type="term" value="F:fatty acyl-CoA hydrolase activity"/>
    <property type="evidence" value="ECO:0007669"/>
    <property type="project" value="TreeGrafter"/>
</dbReference>
<name>A0A1L3MXL9_9BACI</name>
<gene>
    <name evidence="3" type="ORF">A9C19_12495</name>
</gene>
<sequence>MHETTVRVRFCETDALGHVNNTSYFIYLEEARVQFFEEIGYGMKTDDWTFILASTKCDFIDQAYFNQELTISTEVSKIGNKSFHLAHSIVDKLTDEVIARGEAILVYYQFDLNKSIPIPTELRDTLEKHYSFL</sequence>
<dbReference type="Pfam" id="PF13279">
    <property type="entry name" value="4HBT_2"/>
    <property type="match status" value="1"/>
</dbReference>
<dbReference type="InterPro" id="IPR029069">
    <property type="entry name" value="HotDog_dom_sf"/>
</dbReference>
<reference evidence="3 4" key="1">
    <citation type="journal article" date="2016" name="Sci. Rep.">
        <title>Complete genome sequence and transcriptomic analysis of a novel marine strain Bacillus weihaiensis reveals the mechanism of brown algae degradation.</title>
        <authorList>
            <person name="Zhu Y."/>
            <person name="Chen P."/>
            <person name="Bao Y."/>
            <person name="Men Y."/>
            <person name="Zeng Y."/>
            <person name="Yang J."/>
            <person name="Sun J."/>
            <person name="Sun Y."/>
        </authorList>
    </citation>
    <scope>NUCLEOTIDE SEQUENCE [LARGE SCALE GENOMIC DNA]</scope>
    <source>
        <strain evidence="3 4">Alg07</strain>
    </source>
</reference>
<keyword evidence="2" id="KW-0378">Hydrolase</keyword>
<dbReference type="KEGG" id="bwh:A9C19_12495"/>
<accession>A0A1L3MXL9</accession>
<dbReference type="Gene3D" id="3.10.129.10">
    <property type="entry name" value="Hotdog Thioesterase"/>
    <property type="match status" value="1"/>
</dbReference>
<dbReference type="PANTHER" id="PTHR31793:SF27">
    <property type="entry name" value="NOVEL THIOESTERASE SUPERFAMILY DOMAIN AND SAPOSIN A-TYPE DOMAIN CONTAINING PROTEIN (0610012H03RIK)"/>
    <property type="match status" value="1"/>
</dbReference>
<dbReference type="PIRSF" id="PIRSF003230">
    <property type="entry name" value="YbgC"/>
    <property type="match status" value="1"/>
</dbReference>
<organism evidence="3 4">
    <name type="scientific">Bacillus weihaiensis</name>
    <dbReference type="NCBI Taxonomy" id="1547283"/>
    <lineage>
        <taxon>Bacteria</taxon>
        <taxon>Bacillati</taxon>
        <taxon>Bacillota</taxon>
        <taxon>Bacilli</taxon>
        <taxon>Bacillales</taxon>
        <taxon>Bacillaceae</taxon>
        <taxon>Bacillus</taxon>
    </lineage>
</organism>
<dbReference type="OrthoDB" id="9799036at2"/>
<proteinExistence type="inferred from homology"/>
<dbReference type="STRING" id="1547283.A9C19_12495"/>
<evidence type="ECO:0000313" key="4">
    <source>
        <dbReference type="Proteomes" id="UP000181936"/>
    </source>
</evidence>
<comment type="similarity">
    <text evidence="1">Belongs to the 4-hydroxybenzoyl-CoA thioesterase family.</text>
</comment>
<dbReference type="Proteomes" id="UP000181936">
    <property type="component" value="Chromosome"/>
</dbReference>
<dbReference type="CDD" id="cd00586">
    <property type="entry name" value="4HBT"/>
    <property type="match status" value="1"/>
</dbReference>
<evidence type="ECO:0000256" key="2">
    <source>
        <dbReference type="ARBA" id="ARBA00022801"/>
    </source>
</evidence>
<evidence type="ECO:0000313" key="3">
    <source>
        <dbReference type="EMBL" id="APH07089.1"/>
    </source>
</evidence>
<keyword evidence="4" id="KW-1185">Reference proteome</keyword>
<evidence type="ECO:0000256" key="1">
    <source>
        <dbReference type="ARBA" id="ARBA00005953"/>
    </source>
</evidence>
<dbReference type="InterPro" id="IPR050563">
    <property type="entry name" value="4-hydroxybenzoyl-CoA_TE"/>
</dbReference>
<dbReference type="SUPFAM" id="SSF54637">
    <property type="entry name" value="Thioesterase/thiol ester dehydrase-isomerase"/>
    <property type="match status" value="1"/>
</dbReference>
<dbReference type="EMBL" id="CP016020">
    <property type="protein sequence ID" value="APH07089.1"/>
    <property type="molecule type" value="Genomic_DNA"/>
</dbReference>